<dbReference type="InterPro" id="IPR004244">
    <property type="entry name" value="Transposase_22"/>
</dbReference>
<dbReference type="AlphaFoldDB" id="H3B3N5"/>
<name>H3B3N5_LATCH</name>
<dbReference type="Ensembl" id="ENSLACT00000016620.1">
    <property type="protein sequence ID" value="ENSLACP00000016506.1"/>
    <property type="gene ID" value="ENSLACG00000014545.1"/>
</dbReference>
<evidence type="ECO:0000256" key="1">
    <source>
        <dbReference type="SAM" id="Coils"/>
    </source>
</evidence>
<dbReference type="HOGENOM" id="CLU_062834_2_1_1"/>
<dbReference type="Gene3D" id="3.30.70.1820">
    <property type="entry name" value="L1 transposable element, RRM domain"/>
    <property type="match status" value="1"/>
</dbReference>
<dbReference type="Gene3D" id="1.20.5.340">
    <property type="match status" value="1"/>
</dbReference>
<dbReference type="PANTHER" id="PTHR11505">
    <property type="entry name" value="L1 TRANSPOSABLE ELEMENT-RELATED"/>
    <property type="match status" value="1"/>
</dbReference>
<sequence>DIKSILDTLCRMSASLNMVTTAVAEIKESNTDFRYRMNEQEQHIAALEDRVANGEKKIDSMEMKITVLSQRLDDQKNRARRNNLCFLGFPEMAGQGKSIKFIQETLPALLQLAEGTQLEVEQRPAAGQRPRPIIVRFLWFPIKEMILCKARELGPLEWEGNKILIFPDLSERRKKFNEVKRRLRDHRIKYGLFYPAMLKITVDGKDT</sequence>
<evidence type="ECO:0008006" key="4">
    <source>
        <dbReference type="Google" id="ProtNLM"/>
    </source>
</evidence>
<evidence type="ECO:0000313" key="2">
    <source>
        <dbReference type="Ensembl" id="ENSLACP00000016506.1"/>
    </source>
</evidence>
<feature type="coiled-coil region" evidence="1">
    <location>
        <begin position="37"/>
        <end position="78"/>
    </location>
</feature>
<keyword evidence="1" id="KW-0175">Coiled coil</keyword>
<proteinExistence type="predicted"/>
<keyword evidence="3" id="KW-1185">Reference proteome</keyword>
<organism evidence="2 3">
    <name type="scientific">Latimeria chalumnae</name>
    <name type="common">Coelacanth</name>
    <dbReference type="NCBI Taxonomy" id="7897"/>
    <lineage>
        <taxon>Eukaryota</taxon>
        <taxon>Metazoa</taxon>
        <taxon>Chordata</taxon>
        <taxon>Craniata</taxon>
        <taxon>Vertebrata</taxon>
        <taxon>Euteleostomi</taxon>
        <taxon>Coelacanthiformes</taxon>
        <taxon>Coelacanthidae</taxon>
        <taxon>Latimeria</taxon>
    </lineage>
</organism>
<dbReference type="InParanoid" id="H3B3N5"/>
<accession>H3B3N5</accession>
<dbReference type="Proteomes" id="UP000008672">
    <property type="component" value="Unassembled WGS sequence"/>
</dbReference>
<protein>
    <recommendedName>
        <fullName evidence="4">L1 transposable element RRM domain-containing protein</fullName>
    </recommendedName>
</protein>
<dbReference type="EMBL" id="AFYH01113526">
    <property type="status" value="NOT_ANNOTATED_CDS"/>
    <property type="molecule type" value="Genomic_DNA"/>
</dbReference>
<dbReference type="OMA" id="CDEQNES"/>
<dbReference type="GeneTree" id="ENSGT00940000165069"/>
<reference evidence="3" key="1">
    <citation type="submission" date="2011-08" db="EMBL/GenBank/DDBJ databases">
        <title>The draft genome of Latimeria chalumnae.</title>
        <authorList>
            <person name="Di Palma F."/>
            <person name="Alfoldi J."/>
            <person name="Johnson J."/>
            <person name="Berlin A."/>
            <person name="Gnerre S."/>
            <person name="Jaffe D."/>
            <person name="MacCallum I."/>
            <person name="Young S."/>
            <person name="Walker B.J."/>
            <person name="Lander E."/>
            <person name="Lindblad-Toh K."/>
        </authorList>
    </citation>
    <scope>NUCLEOTIDE SEQUENCE [LARGE SCALE GENOMIC DNA]</scope>
    <source>
        <strain evidence="3">Wild caught</strain>
    </source>
</reference>
<reference evidence="2" key="3">
    <citation type="submission" date="2025-09" db="UniProtKB">
        <authorList>
            <consortium name="Ensembl"/>
        </authorList>
    </citation>
    <scope>IDENTIFICATION</scope>
</reference>
<evidence type="ECO:0000313" key="3">
    <source>
        <dbReference type="Proteomes" id="UP000008672"/>
    </source>
</evidence>
<reference evidence="2" key="2">
    <citation type="submission" date="2025-08" db="UniProtKB">
        <authorList>
            <consortium name="Ensembl"/>
        </authorList>
    </citation>
    <scope>IDENTIFICATION</scope>
</reference>